<protein>
    <submittedName>
        <fullName evidence="1">Uncharacterized protein</fullName>
    </submittedName>
</protein>
<dbReference type="AlphaFoldDB" id="A0A7X8SKR7"/>
<accession>A0A7X8SKR7</accession>
<sequence>MENNLVQNTFNVSTNILRDTDVDIKYIVTPNTKNIFDRIIQNFNSGVKSFNIIGSYGTGKSTFAWAFEKNLTNKINFFGDQLSSLPVDSFEFIKFVGEAASFKQSFIQYFELPLEATDKEVFDALRKVYARAKKNNIGLIILVDEFGKYLEYAASHNASEELYFIQQVAEFCNTRTRNTMFITTLHQNFSSYASGLTFEQKQEWDKVKGRIKELVFNEPVEQLLFLSAHRLKDRFEGDESKINEITNLLSDHKVTDKNDKINRDLVRDIYPLDYFSAEVLVKSLQRYGQNERSLFTFLDVDDSNSVYRFPTFNVPFYNLANVYDYLADHYETALWTKSNPNLTKWNILKYALEKVESRVSQEFIKNALSLVKAIGLVNIFMHQGGNANYDFLMSYANLSLGIDNADEILQELERKHIIRYVNYATRYVFVDGTDVDIEQELLNASQEVDQIEDVVSRIKEYFTFSYTFAKAAQYRTGTPRIFEYVISKKVESEIVAEGEIDGYINLVFNKDLSVQELKKVTKIENSNTVFVWYKDTFEILNTLYELDKLKYLRKKHSDDLVAVRELDDRSIVELQKLNSQVKEGLYSNEKTIWFYNGKQRDINSLRTSNSLLSEVINTIYSQTPVLRNDLFNKHKISAAIATAKIKLIDAFIENQGVELLGFPVEKFPPEKSIFMSLLYNTGLYNKNSHIIEIPKKDSPLYGLWKFSIEFLEDAKNERLPLTEFIDRLKSKPFKLKQGFIDFWLPVFLILNKDKYAFFNEGGYVPVIDRRLLDLVYKDPRKYAIKAFDFSGDRLDVFNLYRGIINSEEVDNNPTSELMINTFVPLIQLYRKLPELTRNTQALSSPTKRFRDAISTAKDPESALFVTIPEAFDFDANTLIKEGKGDKFTEKVSNAIQELINFEKSQLKKFEENFLSTLGFKNIQYPQYRELFESRYTQIDLQRIKNDNRLFNFYKYGIQPLDFAQDYLSRLMGLLLGKNIKSASDKDLENLPTTLPKLITKLDQLVVVHKSLGNVSNNEEIYNVMITREDGSSENENIIISNSQSQELEENRNEIKSIIDKSNLSLKLRKALLAQLLNETLNNE</sequence>
<dbReference type="RefSeq" id="WP_168882625.1">
    <property type="nucleotide sequence ID" value="NZ_JABAIL010000003.1"/>
</dbReference>
<comment type="caution">
    <text evidence="1">The sequence shown here is derived from an EMBL/GenBank/DDBJ whole genome shotgun (WGS) entry which is preliminary data.</text>
</comment>
<keyword evidence="2" id="KW-1185">Reference proteome</keyword>
<proteinExistence type="predicted"/>
<evidence type="ECO:0000313" key="1">
    <source>
        <dbReference type="EMBL" id="NLR91913.1"/>
    </source>
</evidence>
<reference evidence="1 2" key="1">
    <citation type="submission" date="2020-04" db="EMBL/GenBank/DDBJ databases">
        <title>Flammeovirga sp. SR4, a novel species isolated from seawater.</title>
        <authorList>
            <person name="Wang X."/>
        </authorList>
    </citation>
    <scope>NUCLEOTIDE SEQUENCE [LARGE SCALE GENOMIC DNA]</scope>
    <source>
        <strain evidence="1 2">SR4</strain>
    </source>
</reference>
<dbReference type="Proteomes" id="UP000585050">
    <property type="component" value="Unassembled WGS sequence"/>
</dbReference>
<dbReference type="InterPro" id="IPR027417">
    <property type="entry name" value="P-loop_NTPase"/>
</dbReference>
<evidence type="ECO:0000313" key="2">
    <source>
        <dbReference type="Proteomes" id="UP000585050"/>
    </source>
</evidence>
<dbReference type="Gene3D" id="3.40.50.300">
    <property type="entry name" value="P-loop containing nucleotide triphosphate hydrolases"/>
    <property type="match status" value="1"/>
</dbReference>
<organism evidence="1 2">
    <name type="scientific">Flammeovirga agarivorans</name>
    <dbReference type="NCBI Taxonomy" id="2726742"/>
    <lineage>
        <taxon>Bacteria</taxon>
        <taxon>Pseudomonadati</taxon>
        <taxon>Bacteroidota</taxon>
        <taxon>Cytophagia</taxon>
        <taxon>Cytophagales</taxon>
        <taxon>Flammeovirgaceae</taxon>
        <taxon>Flammeovirga</taxon>
    </lineage>
</organism>
<dbReference type="EMBL" id="JABAIL010000003">
    <property type="protein sequence ID" value="NLR91913.1"/>
    <property type="molecule type" value="Genomic_DNA"/>
</dbReference>
<dbReference type="SUPFAM" id="SSF52540">
    <property type="entry name" value="P-loop containing nucleoside triphosphate hydrolases"/>
    <property type="match status" value="1"/>
</dbReference>
<name>A0A7X8SKR7_9BACT</name>
<gene>
    <name evidence="1" type="ORF">HGP29_11880</name>
</gene>